<gene>
    <name evidence="2" type="ORF">F8O03_02310</name>
</gene>
<evidence type="ECO:0000313" key="3">
    <source>
        <dbReference type="Proteomes" id="UP000490386"/>
    </source>
</evidence>
<comment type="caution">
    <text evidence="2">The sequence shown here is derived from an EMBL/GenBank/DDBJ whole genome shotgun (WGS) entry which is preliminary data.</text>
</comment>
<accession>A0A7J5B4T5</accession>
<keyword evidence="3" id="KW-1185">Reference proteome</keyword>
<dbReference type="OrthoDB" id="4926814at2"/>
<feature type="transmembrane region" description="Helical" evidence="1">
    <location>
        <begin position="97"/>
        <end position="119"/>
    </location>
</feature>
<protein>
    <submittedName>
        <fullName evidence="2">Uncharacterized protein</fullName>
    </submittedName>
</protein>
<evidence type="ECO:0000313" key="2">
    <source>
        <dbReference type="EMBL" id="KAB1639195.1"/>
    </source>
</evidence>
<feature type="transmembrane region" description="Helical" evidence="1">
    <location>
        <begin position="28"/>
        <end position="49"/>
    </location>
</feature>
<name>A0A7J5B4T5_9MICO</name>
<evidence type="ECO:0000256" key="1">
    <source>
        <dbReference type="SAM" id="Phobius"/>
    </source>
</evidence>
<dbReference type="EMBL" id="WBJX01000001">
    <property type="protein sequence ID" value="KAB1639195.1"/>
    <property type="molecule type" value="Genomic_DNA"/>
</dbReference>
<dbReference type="RefSeq" id="WP_151422211.1">
    <property type="nucleotide sequence ID" value="NZ_WBJX01000001.1"/>
</dbReference>
<feature type="transmembrane region" description="Helical" evidence="1">
    <location>
        <begin position="139"/>
        <end position="163"/>
    </location>
</feature>
<dbReference type="Proteomes" id="UP000490386">
    <property type="component" value="Unassembled WGS sequence"/>
</dbReference>
<keyword evidence="1" id="KW-1133">Transmembrane helix</keyword>
<dbReference type="AlphaFoldDB" id="A0A7J5B4T5"/>
<feature type="transmembrane region" description="Helical" evidence="1">
    <location>
        <begin position="55"/>
        <end position="76"/>
    </location>
</feature>
<keyword evidence="1" id="KW-0812">Transmembrane</keyword>
<keyword evidence="1" id="KW-0472">Membrane</keyword>
<reference evidence="2 3" key="1">
    <citation type="submission" date="2019-09" db="EMBL/GenBank/DDBJ databases">
        <title>Phylogeny of genus Pseudoclavibacter and closely related genus.</title>
        <authorList>
            <person name="Li Y."/>
        </authorList>
    </citation>
    <scope>NUCLEOTIDE SEQUENCE [LARGE SCALE GENOMIC DNA]</scope>
    <source>
        <strain evidence="2 3">THG-MD12</strain>
    </source>
</reference>
<organism evidence="2 3">
    <name type="scientific">Pseudoclavibacter terrae</name>
    <dbReference type="NCBI Taxonomy" id="1530195"/>
    <lineage>
        <taxon>Bacteria</taxon>
        <taxon>Bacillati</taxon>
        <taxon>Actinomycetota</taxon>
        <taxon>Actinomycetes</taxon>
        <taxon>Micrococcales</taxon>
        <taxon>Microbacteriaceae</taxon>
        <taxon>Pseudoclavibacter</taxon>
    </lineage>
</organism>
<proteinExistence type="predicted"/>
<sequence>MNSARVPSAHRLLDAADRRLPAALVSHPLLWSWAWFVVFGGLTVIGWFADWPTVAWVAILMVGSVPALSATVALLLHTPRSHLDAHDSVFGHFFVRFVTLIVGFVAWTVSVVMSASLSTLLQLIAENREDEITYSGIELFAGLMFPVVLAIWLVFLLRCAWFLSKLRGWREHPSQLRSRVPDAFLAQQPRLRAVVVGLAHPGALIATAGLSTAALLTEEALRLSLEMFF</sequence>